<protein>
    <submittedName>
        <fullName evidence="1">Late promoter-activating protein</fullName>
    </submittedName>
</protein>
<evidence type="ECO:0000313" key="1">
    <source>
        <dbReference type="EMBL" id="QOV05656.1"/>
    </source>
</evidence>
<name>A0A7M2QNK6_9ZZZZ</name>
<dbReference type="AlphaFoldDB" id="A0A7M2QNK6"/>
<dbReference type="InterPro" id="IPR058027">
    <property type="entry name" value="Lpa"/>
</dbReference>
<proteinExistence type="predicted"/>
<dbReference type="EMBL" id="MT993629">
    <property type="protein sequence ID" value="QOV05656.1"/>
    <property type="molecule type" value="Genomic_DNA"/>
</dbReference>
<dbReference type="Pfam" id="PF25716">
    <property type="entry name" value="BPP1_LPA"/>
    <property type="match status" value="1"/>
</dbReference>
<reference evidence="1" key="1">
    <citation type="submission" date="2020-09" db="EMBL/GenBank/DDBJ databases">
        <authorList>
            <person name="Eze J.U."/>
            <person name="Rahube T.O."/>
        </authorList>
    </citation>
    <scope>NUCLEOTIDE SEQUENCE</scope>
</reference>
<sequence>MSRNQNTRITSYEIAEYMIRTKALLSAKELAVILASKYPNLDIDTRDVYLRLKSISVSRHSSVYVDDTCRPRKFRIHSLDPEFFRRSRAPRRYGNDITDELRMTYDEKEQREHQPWVIGRELLNNISRQHRAQQLSYSR</sequence>
<accession>A0A7M2QNK6</accession>
<organism evidence="1">
    <name type="scientific">feces metagenome</name>
    <dbReference type="NCBI Taxonomy" id="1861841"/>
    <lineage>
        <taxon>unclassified sequences</taxon>
        <taxon>metagenomes</taxon>
        <taxon>organismal metagenomes</taxon>
    </lineage>
</organism>